<dbReference type="AlphaFoldDB" id="A0A455W6B4"/>
<reference evidence="1" key="1">
    <citation type="submission" date="2019-03" db="EMBL/GenBank/DDBJ databases">
        <title>Whole genome analysis of nitrate-reducing bacteria Marinobacter hydrocarbonoclasticus YB03.</title>
        <authorList>
            <person name="Azam A.H."/>
            <person name="Yuk S.R."/>
            <person name="Kamarisima K."/>
            <person name="Miyanaga K."/>
            <person name="Tanji Y."/>
        </authorList>
    </citation>
    <scope>NUCLEOTIDE SEQUENCE</scope>
    <source>
        <strain evidence="1">YB03</strain>
    </source>
</reference>
<sequence>MDEKELVCYSGAMSTWVGKSKELFYSTFYATPNENLQYVSNVLDEHIDEAVLTLKKNINAELKCLPFCGYKIVDLFASSGEANLYPKHFAYFMPEDEGVKYAGTKRTIVFANVYSALFENISTQRLAVYGWDSSDLPSNNNLSTYLIAWFRGHDLGHSIVTPTTSFRALSKCDRWGSMVVQEALADIFGLLICTTSSIVNELKLNKEKLARVYLLEMLRYLRRGPCDFPDAGAAYVQLKFFVESGCLELKSNGEIHADLAGFYPAVLRLAGHLTENILQGNIESAELFMRSYCPHHDVENCTNIMANLGVITDTIEYEQRIREV</sequence>
<dbReference type="EMBL" id="AP019537">
    <property type="protein sequence ID" value="BBJ04974.1"/>
    <property type="molecule type" value="Genomic_DNA"/>
</dbReference>
<gene>
    <name evidence="1" type="ORF">YBY_28230</name>
</gene>
<protein>
    <submittedName>
        <fullName evidence="1">Uncharacterized protein</fullName>
    </submittedName>
</protein>
<name>A0A455W6B4_MARNT</name>
<proteinExistence type="predicted"/>
<organism evidence="1">
    <name type="scientific">Marinobacter nauticus</name>
    <name type="common">Marinobacter hydrocarbonoclasticus</name>
    <name type="synonym">Marinobacter aquaeolei</name>
    <dbReference type="NCBI Taxonomy" id="2743"/>
    <lineage>
        <taxon>Bacteria</taxon>
        <taxon>Pseudomonadati</taxon>
        <taxon>Pseudomonadota</taxon>
        <taxon>Gammaproteobacteria</taxon>
        <taxon>Pseudomonadales</taxon>
        <taxon>Marinobacteraceae</taxon>
        <taxon>Marinobacter</taxon>
    </lineage>
</organism>
<evidence type="ECO:0000313" key="1">
    <source>
        <dbReference type="EMBL" id="BBJ04974.1"/>
    </source>
</evidence>
<accession>A0A455W6B4</accession>